<sequence>MGFLARIFAGDKASCSEQDAVLAIDIEMMYCPVCDEEYRGDMTHCVSCDVELITGEYKRSLLQQKMIGRAPRSMLLRDDEAMLTLQKGPMKEMKHLKTLLARVEIPARLLSDDPALGKCCGGPQLYLQVRETDRDEASQILHQDFQKSTHLASHNLVGMDRAIDEGRRENSCPACGHLFTTGQPCCPDCGLVFSA</sequence>
<organism evidence="2 3">
    <name type="scientific">Desulfotalea psychrophila (strain LSv54 / DSM 12343)</name>
    <dbReference type="NCBI Taxonomy" id="177439"/>
    <lineage>
        <taxon>Bacteria</taxon>
        <taxon>Pseudomonadati</taxon>
        <taxon>Thermodesulfobacteriota</taxon>
        <taxon>Desulfobulbia</taxon>
        <taxon>Desulfobulbales</taxon>
        <taxon>Desulfocapsaceae</taxon>
        <taxon>Desulfotalea</taxon>
    </lineage>
</organism>
<name>Q6AJQ7_DESPS</name>
<gene>
    <name evidence="2" type="ordered locus">DP2694</name>
</gene>
<proteinExistence type="predicted"/>
<keyword evidence="3" id="KW-1185">Reference proteome</keyword>
<dbReference type="OrthoDB" id="5431325at2"/>
<dbReference type="InterPro" id="IPR059113">
    <property type="entry name" value="Znf_ribbon"/>
</dbReference>
<dbReference type="Pfam" id="PF13248">
    <property type="entry name" value="Zn_ribbon_3"/>
    <property type="match status" value="1"/>
</dbReference>
<accession>Q6AJQ7</accession>
<dbReference type="HOGENOM" id="CLU_1545177_0_0_7"/>
<feature type="domain" description="Putative zinc-ribbon" evidence="1">
    <location>
        <begin position="169"/>
        <end position="193"/>
    </location>
</feature>
<evidence type="ECO:0000313" key="2">
    <source>
        <dbReference type="EMBL" id="CAG37423.1"/>
    </source>
</evidence>
<dbReference type="EMBL" id="CR522870">
    <property type="protein sequence ID" value="CAG37423.1"/>
    <property type="molecule type" value="Genomic_DNA"/>
</dbReference>
<dbReference type="Proteomes" id="UP000000602">
    <property type="component" value="Chromosome"/>
</dbReference>
<reference evidence="3" key="1">
    <citation type="journal article" date="2004" name="Environ. Microbiol.">
        <title>The genome of Desulfotalea psychrophila, a sulfate-reducing bacterium from permanently cold Arctic sediments.</title>
        <authorList>
            <person name="Rabus R."/>
            <person name="Ruepp A."/>
            <person name="Frickey T."/>
            <person name="Rattei T."/>
            <person name="Fartmann B."/>
            <person name="Stark M."/>
            <person name="Bauer M."/>
            <person name="Zibat A."/>
            <person name="Lombardot T."/>
            <person name="Becker I."/>
            <person name="Amann J."/>
            <person name="Gellner K."/>
            <person name="Teeling H."/>
            <person name="Leuschner W.D."/>
            <person name="Gloeckner F.-O."/>
            <person name="Lupas A.N."/>
            <person name="Amann R."/>
            <person name="Klenk H.-P."/>
        </authorList>
    </citation>
    <scope>NUCLEOTIDE SEQUENCE [LARGE SCALE GENOMIC DNA]</scope>
    <source>
        <strain evidence="3">DSM 12343 / LSv54</strain>
    </source>
</reference>
<evidence type="ECO:0000313" key="3">
    <source>
        <dbReference type="Proteomes" id="UP000000602"/>
    </source>
</evidence>
<dbReference type="RefSeq" id="WP_011189935.1">
    <property type="nucleotide sequence ID" value="NC_006138.1"/>
</dbReference>
<dbReference type="KEGG" id="dps:DP2694"/>
<dbReference type="AlphaFoldDB" id="Q6AJQ7"/>
<dbReference type="STRING" id="177439.DP2694"/>
<evidence type="ECO:0000259" key="1">
    <source>
        <dbReference type="Pfam" id="PF13248"/>
    </source>
</evidence>
<protein>
    <recommendedName>
        <fullName evidence="1">Putative zinc-ribbon domain-containing protein</fullName>
    </recommendedName>
</protein>